<keyword evidence="2" id="KW-1185">Reference proteome</keyword>
<evidence type="ECO:0000313" key="1">
    <source>
        <dbReference type="EMBL" id="MBB4034500.1"/>
    </source>
</evidence>
<sequence>MPFFTPCILANHFSHQIRYVIYVAGEGYAIFTKVIKIQQLQI</sequence>
<reference evidence="1 2" key="1">
    <citation type="submission" date="2020-08" db="EMBL/GenBank/DDBJ databases">
        <title>Genomic Encyclopedia of Type Strains, Phase IV (KMG-IV): sequencing the most valuable type-strain genomes for metagenomic binning, comparative biology and taxonomic classification.</title>
        <authorList>
            <person name="Goeker M."/>
        </authorList>
    </citation>
    <scope>NUCLEOTIDE SEQUENCE [LARGE SCALE GENOMIC DNA]</scope>
    <source>
        <strain evidence="1 2">DSM 104969</strain>
    </source>
</reference>
<proteinExistence type="predicted"/>
<dbReference type="EMBL" id="JACIEP010000001">
    <property type="protein sequence ID" value="MBB4034500.1"/>
    <property type="molecule type" value="Genomic_DNA"/>
</dbReference>
<organism evidence="1 2">
    <name type="scientific">Dysgonomonas hofstadii</name>
    <dbReference type="NCBI Taxonomy" id="637886"/>
    <lineage>
        <taxon>Bacteria</taxon>
        <taxon>Pseudomonadati</taxon>
        <taxon>Bacteroidota</taxon>
        <taxon>Bacteroidia</taxon>
        <taxon>Bacteroidales</taxon>
        <taxon>Dysgonomonadaceae</taxon>
        <taxon>Dysgonomonas</taxon>
    </lineage>
</organism>
<dbReference type="Proteomes" id="UP000555103">
    <property type="component" value="Unassembled WGS sequence"/>
</dbReference>
<dbReference type="AlphaFoldDB" id="A0A840CEW7"/>
<comment type="caution">
    <text evidence="1">The sequence shown here is derived from an EMBL/GenBank/DDBJ whole genome shotgun (WGS) entry which is preliminary data.</text>
</comment>
<name>A0A840CEW7_9BACT</name>
<accession>A0A840CEW7</accession>
<protein>
    <submittedName>
        <fullName evidence="1">Uncharacterized protein</fullName>
    </submittedName>
</protein>
<evidence type="ECO:0000313" key="2">
    <source>
        <dbReference type="Proteomes" id="UP000555103"/>
    </source>
</evidence>
<gene>
    <name evidence="1" type="ORF">GGR21_000385</name>
</gene>